<dbReference type="Gene3D" id="3.30.40.10">
    <property type="entry name" value="Zinc/RING finger domain, C3HC4 (zinc finger)"/>
    <property type="match status" value="1"/>
</dbReference>
<dbReference type="InterPro" id="IPR013083">
    <property type="entry name" value="Znf_RING/FYVE/PHD"/>
</dbReference>
<feature type="domain" description="RING-type" evidence="3">
    <location>
        <begin position="67"/>
        <end position="110"/>
    </location>
</feature>
<evidence type="ECO:0000313" key="4">
    <source>
        <dbReference type="EMBL" id="RID72518.1"/>
    </source>
</evidence>
<name>A0A398A6F2_BRACM</name>
<reference evidence="4 5" key="1">
    <citation type="submission" date="2018-06" db="EMBL/GenBank/DDBJ databases">
        <title>WGS assembly of Brassica rapa FPsc.</title>
        <authorList>
            <person name="Bowman J."/>
            <person name="Kohchi T."/>
            <person name="Yamato K."/>
            <person name="Jenkins J."/>
            <person name="Shu S."/>
            <person name="Ishizaki K."/>
            <person name="Yamaoka S."/>
            <person name="Nishihama R."/>
            <person name="Nakamura Y."/>
            <person name="Berger F."/>
            <person name="Adam C."/>
            <person name="Aki S."/>
            <person name="Althoff F."/>
            <person name="Araki T."/>
            <person name="Arteaga-Vazquez M."/>
            <person name="Balasubrmanian S."/>
            <person name="Bauer D."/>
            <person name="Boehm C."/>
            <person name="Briginshaw L."/>
            <person name="Caballero-Perez J."/>
            <person name="Catarino B."/>
            <person name="Chen F."/>
            <person name="Chiyoda S."/>
            <person name="Chovatia M."/>
            <person name="Davies K."/>
            <person name="Delmans M."/>
            <person name="Demura T."/>
            <person name="Dierschke T."/>
            <person name="Dolan L."/>
            <person name="Dorantes-Acosta A."/>
            <person name="Eklund D."/>
            <person name="Florent S."/>
            <person name="Flores-Sandoval E."/>
            <person name="Fujiyama A."/>
            <person name="Fukuzawa H."/>
            <person name="Galik B."/>
            <person name="Grimanelli D."/>
            <person name="Grimwood J."/>
            <person name="Grossniklaus U."/>
            <person name="Hamada T."/>
            <person name="Haseloff J."/>
            <person name="Hetherington A."/>
            <person name="Higo A."/>
            <person name="Hirakawa Y."/>
            <person name="Hundley H."/>
            <person name="Ikeda Y."/>
            <person name="Inoue K."/>
            <person name="Inoue S."/>
            <person name="Ishida S."/>
            <person name="Jia Q."/>
            <person name="Kakita M."/>
            <person name="Kanazawa T."/>
            <person name="Kawai Y."/>
            <person name="Kawashima T."/>
            <person name="Kennedy M."/>
            <person name="Kinose K."/>
            <person name="Kinoshita T."/>
            <person name="Kohara Y."/>
            <person name="Koide E."/>
            <person name="Komatsu K."/>
            <person name="Kopischke S."/>
            <person name="Kubo M."/>
            <person name="Kyozuka J."/>
            <person name="Lagercrantz U."/>
            <person name="Lin S."/>
            <person name="Lindquist E."/>
            <person name="Lipzen A."/>
            <person name="Lu C."/>
            <person name="Luna E."/>
            <person name="Martienssen R."/>
            <person name="Minamino N."/>
            <person name="Mizutani M."/>
            <person name="Mizutani M."/>
            <person name="Mochizuki N."/>
            <person name="Monte I."/>
            <person name="Mosher R."/>
            <person name="Nagasaki H."/>
            <person name="Nakagami H."/>
            <person name="Naramoto S."/>
            <person name="Nishitani K."/>
            <person name="Ohtani M."/>
            <person name="Okamoto T."/>
            <person name="Okumura M."/>
            <person name="Phillips J."/>
            <person name="Pollak B."/>
            <person name="Reinders A."/>
            <person name="Roevekamp M."/>
            <person name="Sano R."/>
            <person name="Sawa S."/>
            <person name="Schmid M."/>
            <person name="Shirakawa M."/>
            <person name="Solano R."/>
            <person name="Spunde A."/>
            <person name="Suetsugu N."/>
            <person name="Sugano S."/>
            <person name="Sugiyama A."/>
            <person name="Sun R."/>
            <person name="Suzuki Y."/>
            <person name="Takenaka M."/>
            <person name="Takezawa D."/>
            <person name="Tomogane H."/>
            <person name="Tsuzuki M."/>
            <person name="Ueda T."/>
            <person name="Umeda M."/>
            <person name="Ward J."/>
            <person name="Watanabe Y."/>
            <person name="Yazaki K."/>
            <person name="Yokoyama R."/>
            <person name="Yoshitake Y."/>
            <person name="Yotsui I."/>
            <person name="Zachgo S."/>
            <person name="Schmutz J."/>
        </authorList>
    </citation>
    <scope>NUCLEOTIDE SEQUENCE [LARGE SCALE GENOMIC DNA]</scope>
    <source>
        <strain evidence="5">cv. B-3</strain>
    </source>
</reference>
<protein>
    <recommendedName>
        <fullName evidence="3">RING-type domain-containing protein</fullName>
    </recommendedName>
</protein>
<evidence type="ECO:0000256" key="1">
    <source>
        <dbReference type="PROSITE-ProRule" id="PRU00175"/>
    </source>
</evidence>
<organism evidence="4 5">
    <name type="scientific">Brassica campestris</name>
    <name type="common">Field mustard</name>
    <dbReference type="NCBI Taxonomy" id="3711"/>
    <lineage>
        <taxon>Eukaryota</taxon>
        <taxon>Viridiplantae</taxon>
        <taxon>Streptophyta</taxon>
        <taxon>Embryophyta</taxon>
        <taxon>Tracheophyta</taxon>
        <taxon>Spermatophyta</taxon>
        <taxon>Magnoliopsida</taxon>
        <taxon>eudicotyledons</taxon>
        <taxon>Gunneridae</taxon>
        <taxon>Pentapetalae</taxon>
        <taxon>rosids</taxon>
        <taxon>malvids</taxon>
        <taxon>Brassicales</taxon>
        <taxon>Brassicaceae</taxon>
        <taxon>Brassiceae</taxon>
        <taxon>Brassica</taxon>
    </lineage>
</organism>
<dbReference type="AlphaFoldDB" id="A0A398A6F2"/>
<keyword evidence="1" id="KW-0479">Metal-binding</keyword>
<keyword evidence="1" id="KW-0863">Zinc-finger</keyword>
<evidence type="ECO:0000259" key="3">
    <source>
        <dbReference type="PROSITE" id="PS50089"/>
    </source>
</evidence>
<dbReference type="PANTHER" id="PTHR46719:SF7">
    <property type="entry name" value="RING-H2 FINGER PROTEIN ATL71-RELATED"/>
    <property type="match status" value="1"/>
</dbReference>
<keyword evidence="2" id="KW-1133">Transmembrane helix</keyword>
<dbReference type="Proteomes" id="UP000264353">
    <property type="component" value="Chromosome A3"/>
</dbReference>
<dbReference type="SMART" id="SM00184">
    <property type="entry name" value="RING"/>
    <property type="match status" value="1"/>
</dbReference>
<feature type="transmembrane region" description="Helical" evidence="2">
    <location>
        <begin position="129"/>
        <end position="148"/>
    </location>
</feature>
<dbReference type="PROSITE" id="PS50089">
    <property type="entry name" value="ZF_RING_2"/>
    <property type="match status" value="1"/>
</dbReference>
<keyword evidence="2" id="KW-0812">Transmembrane</keyword>
<dbReference type="SUPFAM" id="SSF57850">
    <property type="entry name" value="RING/U-box"/>
    <property type="match status" value="1"/>
</dbReference>
<accession>A0A398A6F2</accession>
<evidence type="ECO:0000256" key="2">
    <source>
        <dbReference type="SAM" id="Phobius"/>
    </source>
</evidence>
<sequence length="152" mass="17394">MFSLLFSRSPLCTVAIVFYTFVCIPLERLKKQCGVAEPQHDDGYHLPGFMFGDKAKKKEEKEEKICCSICLVDYEAEDAVTHLPRCNHLFHINCIEPWLLSGHLTCPLCRSFVFSPPPARINVINTSPFSFTFYLSFFFCLLSLHHLLGCLL</sequence>
<evidence type="ECO:0000313" key="5">
    <source>
        <dbReference type="Proteomes" id="UP000264353"/>
    </source>
</evidence>
<dbReference type="Pfam" id="PF13639">
    <property type="entry name" value="zf-RING_2"/>
    <property type="match status" value="1"/>
</dbReference>
<gene>
    <name evidence="4" type="ORF">BRARA_C04407</name>
</gene>
<dbReference type="InterPro" id="IPR001841">
    <property type="entry name" value="Znf_RING"/>
</dbReference>
<dbReference type="GO" id="GO:0008270">
    <property type="term" value="F:zinc ion binding"/>
    <property type="evidence" value="ECO:0007669"/>
    <property type="project" value="UniProtKB-KW"/>
</dbReference>
<keyword evidence="2" id="KW-0472">Membrane</keyword>
<dbReference type="PANTHER" id="PTHR46719">
    <property type="entry name" value="TRANSCRIPTION FACTOR C2H2 FAMILY-RELATED"/>
    <property type="match status" value="1"/>
</dbReference>
<dbReference type="InterPro" id="IPR045899">
    <property type="entry name" value="ATL71-like"/>
</dbReference>
<proteinExistence type="predicted"/>
<feature type="transmembrane region" description="Helical" evidence="2">
    <location>
        <begin position="6"/>
        <end position="26"/>
    </location>
</feature>
<dbReference type="EMBL" id="CM010630">
    <property type="protein sequence ID" value="RID72518.1"/>
    <property type="molecule type" value="Genomic_DNA"/>
</dbReference>
<keyword evidence="1" id="KW-0862">Zinc</keyword>